<dbReference type="GO" id="GO:0000981">
    <property type="term" value="F:DNA-binding transcription factor activity, RNA polymerase II-specific"/>
    <property type="evidence" value="ECO:0007669"/>
    <property type="project" value="InterPro"/>
</dbReference>
<dbReference type="PRINTS" id="PR00024">
    <property type="entry name" value="HOMEOBOX"/>
</dbReference>
<dbReference type="OMA" id="WMEHSRR"/>
<evidence type="ECO:0000256" key="5">
    <source>
        <dbReference type="ARBA" id="ARBA00023125"/>
    </source>
</evidence>
<dbReference type="InterPro" id="IPR009057">
    <property type="entry name" value="Homeodomain-like_sf"/>
</dbReference>
<dbReference type="SUPFAM" id="SSF46689">
    <property type="entry name" value="Homeodomain-like"/>
    <property type="match status" value="1"/>
</dbReference>
<evidence type="ECO:0000256" key="7">
    <source>
        <dbReference type="ARBA" id="ARBA00023163"/>
    </source>
</evidence>
<keyword evidence="4" id="KW-0805">Transcription regulation</keyword>
<reference evidence="12" key="2">
    <citation type="submission" date="2025-09" db="UniProtKB">
        <authorList>
            <consortium name="Ensembl"/>
        </authorList>
    </citation>
    <scope>IDENTIFICATION</scope>
</reference>
<dbReference type="GO" id="GO:0005634">
    <property type="term" value="C:nucleus"/>
    <property type="evidence" value="ECO:0007669"/>
    <property type="project" value="UniProtKB-SubCell"/>
</dbReference>
<keyword evidence="13" id="KW-1185">Reference proteome</keyword>
<evidence type="ECO:0000256" key="6">
    <source>
        <dbReference type="ARBA" id="ARBA00023155"/>
    </source>
</evidence>
<dbReference type="InterPro" id="IPR001356">
    <property type="entry name" value="HD"/>
</dbReference>
<reference evidence="12" key="1">
    <citation type="submission" date="2025-08" db="UniProtKB">
        <authorList>
            <consortium name="Ensembl"/>
        </authorList>
    </citation>
    <scope>IDENTIFICATION</scope>
</reference>
<evidence type="ECO:0000256" key="1">
    <source>
        <dbReference type="ARBA" id="ARBA00003263"/>
    </source>
</evidence>
<evidence type="ECO:0000256" key="9">
    <source>
        <dbReference type="PROSITE-ProRule" id="PRU00108"/>
    </source>
</evidence>
<dbReference type="GO" id="GO:0048536">
    <property type="term" value="P:spleen development"/>
    <property type="evidence" value="ECO:0007669"/>
    <property type="project" value="Ensembl"/>
</dbReference>
<evidence type="ECO:0000256" key="10">
    <source>
        <dbReference type="RuleBase" id="RU000682"/>
    </source>
</evidence>
<evidence type="ECO:0000256" key="4">
    <source>
        <dbReference type="ARBA" id="ARBA00023015"/>
    </source>
</evidence>
<gene>
    <name evidence="12" type="primary">tlx1</name>
</gene>
<name>A0A8P4KPX4_DICLA</name>
<evidence type="ECO:0000313" key="12">
    <source>
        <dbReference type="Ensembl" id="ENSDLAP00005080907.1"/>
    </source>
</evidence>
<dbReference type="Pfam" id="PF00046">
    <property type="entry name" value="Homeodomain"/>
    <property type="match status" value="1"/>
</dbReference>
<organism evidence="12 13">
    <name type="scientific">Dicentrarchus labrax</name>
    <name type="common">European seabass</name>
    <name type="synonym">Morone labrax</name>
    <dbReference type="NCBI Taxonomy" id="13489"/>
    <lineage>
        <taxon>Eukaryota</taxon>
        <taxon>Metazoa</taxon>
        <taxon>Chordata</taxon>
        <taxon>Craniata</taxon>
        <taxon>Vertebrata</taxon>
        <taxon>Euteleostomi</taxon>
        <taxon>Actinopterygii</taxon>
        <taxon>Neopterygii</taxon>
        <taxon>Teleostei</taxon>
        <taxon>Neoteleostei</taxon>
        <taxon>Acanthomorphata</taxon>
        <taxon>Eupercaria</taxon>
        <taxon>Moronidae</taxon>
        <taxon>Dicentrarchus</taxon>
    </lineage>
</organism>
<dbReference type="PANTHER" id="PTHR45921:SF2">
    <property type="entry name" value="T-CELL LEUKEMIA HOMEOBOX PROTEIN 1"/>
    <property type="match status" value="1"/>
</dbReference>
<evidence type="ECO:0000256" key="3">
    <source>
        <dbReference type="ARBA" id="ARBA00022473"/>
    </source>
</evidence>
<evidence type="ECO:0000256" key="8">
    <source>
        <dbReference type="ARBA" id="ARBA00023242"/>
    </source>
</evidence>
<keyword evidence="8 9" id="KW-0539">Nucleus</keyword>
<dbReference type="PANTHER" id="PTHR45921">
    <property type="entry name" value="IP01054P"/>
    <property type="match status" value="1"/>
</dbReference>
<dbReference type="PROSITE" id="PS00027">
    <property type="entry name" value="HOMEOBOX_1"/>
    <property type="match status" value="1"/>
</dbReference>
<protein>
    <submittedName>
        <fullName evidence="12">T cell leukemia homeobox 1</fullName>
    </submittedName>
</protein>
<evidence type="ECO:0000313" key="13">
    <source>
        <dbReference type="Proteomes" id="UP000694389"/>
    </source>
</evidence>
<evidence type="ECO:0000256" key="2">
    <source>
        <dbReference type="ARBA" id="ARBA00004123"/>
    </source>
</evidence>
<dbReference type="GeneID" id="127376925"/>
<dbReference type="Gene3D" id="1.10.10.60">
    <property type="entry name" value="Homeodomain-like"/>
    <property type="match status" value="1"/>
</dbReference>
<dbReference type="InterPro" id="IPR020479">
    <property type="entry name" value="HD_metazoa"/>
</dbReference>
<dbReference type="InterPro" id="IPR017970">
    <property type="entry name" value="Homeobox_CS"/>
</dbReference>
<sequence>MDHIGILGAHLQQHAHVEPISFGIDQILSNVEQSCMLGVRMHEPDYGHAAYNGGGSSGLNGGGFACGNGGYNGTASSCGMASLGGGYHMNMGVNANGTNVNAAGVIRVPAHRPLSCGNSSVPPGSGTINNLNALTFPWMESNRRYTKDRFTVSLSPLTVTRRVGHPYQNRTPPKKKKPRTSFTRLQICELEKRFHRQKYLASAERAALAKALKMTDAQVKTWFQNRRTKWRRQTAEEREAERQQANRILMQLQQEAFQKTINQPVTPDPLCLQNSSLFALQNLQPWTENTGKISSVSACE</sequence>
<feature type="DNA-binding region" description="Homeobox" evidence="9">
    <location>
        <begin position="175"/>
        <end position="234"/>
    </location>
</feature>
<dbReference type="PROSITE" id="PS50071">
    <property type="entry name" value="HOMEOBOX_2"/>
    <property type="match status" value="1"/>
</dbReference>
<dbReference type="GeneTree" id="ENSGT00940000158698"/>
<dbReference type="GO" id="GO:0000978">
    <property type="term" value="F:RNA polymerase II cis-regulatory region sequence-specific DNA binding"/>
    <property type="evidence" value="ECO:0007669"/>
    <property type="project" value="TreeGrafter"/>
</dbReference>
<dbReference type="OrthoDB" id="9451579at2759"/>
<dbReference type="CDD" id="cd00086">
    <property type="entry name" value="homeodomain"/>
    <property type="match status" value="1"/>
</dbReference>
<dbReference type="RefSeq" id="XP_051280325.1">
    <property type="nucleotide sequence ID" value="XM_051424365.1"/>
</dbReference>
<comment type="subcellular location">
    <subcellularLocation>
        <location evidence="2 9 10">Nucleus</location>
    </subcellularLocation>
</comment>
<dbReference type="AlphaFoldDB" id="A0A8P4KPX4"/>
<keyword evidence="6 9" id="KW-0371">Homeobox</keyword>
<feature type="domain" description="Homeobox" evidence="11">
    <location>
        <begin position="173"/>
        <end position="233"/>
    </location>
</feature>
<dbReference type="Ensembl" id="ENSDLAT00005067552.1">
    <property type="protein sequence ID" value="ENSDLAP00005080907.1"/>
    <property type="gene ID" value="ENSDLAG00005030787.1"/>
</dbReference>
<comment type="function">
    <text evidence="1">Sequence-specific transcription factor which is part of a developmental regulatory system that provides cells with specific positional identities on the anterior-posterior axis.</text>
</comment>
<evidence type="ECO:0000259" key="11">
    <source>
        <dbReference type="PROSITE" id="PS50071"/>
    </source>
</evidence>
<dbReference type="InterPro" id="IPR042247">
    <property type="entry name" value="TLX1/2/3"/>
</dbReference>
<keyword evidence="7" id="KW-0804">Transcription</keyword>
<proteinExistence type="predicted"/>
<keyword evidence="3" id="KW-0217">Developmental protein</keyword>
<dbReference type="GO" id="GO:0050776">
    <property type="term" value="P:regulation of immune response"/>
    <property type="evidence" value="ECO:0007669"/>
    <property type="project" value="Ensembl"/>
</dbReference>
<keyword evidence="5 9" id="KW-0238">DNA-binding</keyword>
<dbReference type="FunFam" id="1.10.10.60:FF:000040">
    <property type="entry name" value="T-cell leukemia homeobox protein 3"/>
    <property type="match status" value="1"/>
</dbReference>
<accession>A0A8P4KPX4</accession>
<dbReference type="Proteomes" id="UP000694389">
    <property type="component" value="Unassembled WGS sequence"/>
</dbReference>
<dbReference type="CTD" id="3195"/>
<dbReference type="SMART" id="SM00389">
    <property type="entry name" value="HOX"/>
    <property type="match status" value="1"/>
</dbReference>